<dbReference type="EMBL" id="ARYM01000013">
    <property type="protein sequence ID" value="KCZ98052.1"/>
    <property type="molecule type" value="Genomic_DNA"/>
</dbReference>
<feature type="transmembrane region" description="Helical" evidence="7">
    <location>
        <begin position="250"/>
        <end position="276"/>
    </location>
</feature>
<dbReference type="STRING" id="1280954.HPO_12078"/>
<feature type="transmembrane region" description="Helical" evidence="7">
    <location>
        <begin position="30"/>
        <end position="54"/>
    </location>
</feature>
<keyword evidence="5 7" id="KW-1133">Transmembrane helix</keyword>
<protein>
    <submittedName>
        <fullName evidence="8">Peptide-acetyl-coenzyme A transporter (PAT) family protein</fullName>
    </submittedName>
</protein>
<dbReference type="PANTHER" id="PTHR12778:SF10">
    <property type="entry name" value="MAJOR FACILITATOR SUPERFAMILY DOMAIN-CONTAINING PROTEIN 3"/>
    <property type="match status" value="1"/>
</dbReference>
<dbReference type="PANTHER" id="PTHR12778">
    <property type="entry name" value="SOLUTE CARRIER FAMILY 33 ACETYL-COA TRANSPORTER -RELATED"/>
    <property type="match status" value="1"/>
</dbReference>
<evidence type="ECO:0000313" key="9">
    <source>
        <dbReference type="Proteomes" id="UP000027100"/>
    </source>
</evidence>
<evidence type="ECO:0000256" key="3">
    <source>
        <dbReference type="ARBA" id="ARBA00022448"/>
    </source>
</evidence>
<keyword evidence="4 7" id="KW-0812">Transmembrane</keyword>
<dbReference type="PATRIC" id="fig|1280954.3.peg.2444"/>
<feature type="transmembrane region" description="Helical" evidence="7">
    <location>
        <begin position="342"/>
        <end position="367"/>
    </location>
</feature>
<dbReference type="Proteomes" id="UP000027100">
    <property type="component" value="Unassembled WGS sequence"/>
</dbReference>
<feature type="transmembrane region" description="Helical" evidence="7">
    <location>
        <begin position="314"/>
        <end position="336"/>
    </location>
</feature>
<dbReference type="AlphaFoldDB" id="A0A062V7G4"/>
<keyword evidence="6 7" id="KW-0472">Membrane</keyword>
<feature type="transmembrane region" description="Helical" evidence="7">
    <location>
        <begin position="127"/>
        <end position="148"/>
    </location>
</feature>
<dbReference type="RefSeq" id="WP_035599044.1">
    <property type="nucleotide sequence ID" value="NZ_ARYM01000013.1"/>
</dbReference>
<keyword evidence="3" id="KW-0813">Transport</keyword>
<evidence type="ECO:0000313" key="8">
    <source>
        <dbReference type="EMBL" id="KCZ98052.1"/>
    </source>
</evidence>
<dbReference type="eggNOG" id="COG2211">
    <property type="taxonomic scope" value="Bacteria"/>
</dbReference>
<proteinExistence type="inferred from homology"/>
<dbReference type="InterPro" id="IPR004752">
    <property type="entry name" value="AmpG_permease/AT-1"/>
</dbReference>
<dbReference type="Pfam" id="PF07690">
    <property type="entry name" value="MFS_1"/>
    <property type="match status" value="1"/>
</dbReference>
<dbReference type="InterPro" id="IPR036259">
    <property type="entry name" value="MFS_trans_sf"/>
</dbReference>
<comment type="subcellular location">
    <subcellularLocation>
        <location evidence="1">Membrane</location>
        <topology evidence="1">Multi-pass membrane protein</topology>
    </subcellularLocation>
</comment>
<feature type="transmembrane region" description="Helical" evidence="7">
    <location>
        <begin position="168"/>
        <end position="189"/>
    </location>
</feature>
<dbReference type="GO" id="GO:0022857">
    <property type="term" value="F:transmembrane transporter activity"/>
    <property type="evidence" value="ECO:0007669"/>
    <property type="project" value="InterPro"/>
</dbReference>
<reference evidence="8 9" key="1">
    <citation type="journal article" date="2014" name="Antonie Van Leeuwenhoek">
        <title>Hyphomonas beringensis sp. nov. and Hyphomonas chukchiensis sp. nov., isolated from surface seawater of the Bering Sea and Chukchi Sea.</title>
        <authorList>
            <person name="Li C."/>
            <person name="Lai Q."/>
            <person name="Li G."/>
            <person name="Dong C."/>
            <person name="Wang J."/>
            <person name="Liao Y."/>
            <person name="Shao Z."/>
        </authorList>
    </citation>
    <scope>NUCLEOTIDE SEQUENCE [LARGE SCALE GENOMIC DNA]</scope>
    <source>
        <strain evidence="8 9">PS728</strain>
    </source>
</reference>
<accession>A0A062V7G4</accession>
<dbReference type="SUPFAM" id="SSF103473">
    <property type="entry name" value="MFS general substrate transporter"/>
    <property type="match status" value="1"/>
</dbReference>
<sequence>MADIVTGQDEPVRPQAGLREVLGSLRQPKVAIAMVFGIATGMPPVMVGATLGYWLRQEGIALTAIGFMGWVGIFVSAKFLWAPFVDWIRLPILGKRLGHRRSWMLLGQIFVTIGILGMAFTGPSGGLAVFAGFAMLTSFAAATQDIAVDAWRIESAKDEEQDLMASAYILGLRSGYFLGNVPLLAASGIVGWQMAYAFASLGGIAGLSALLLAREPQKPRNFEPLTGLASVGGALVRPVKVFWQDHGRNLYVFLPLIALFFLPDGLIVPMVGPLYIDLGFSTAEIAGMRTAIGFPATLGGVVAAGLIGLRFGTLAAMAIGVTLAGLSNLGFCILALSGGSKLIWAGITVVEGFSGGLAMAAIVAWASRLTNPIATAAQFALLSSLMSLLSGFLGGFAGLGVTALQGVTGSSMGGFALYFSLSPLAALPPLILIWMVRQRMKQAEAAPPP</sequence>
<gene>
    <name evidence="8" type="ORF">HPO_12078</name>
</gene>
<name>A0A062V7G4_9PROT</name>
<organism evidence="8 9">
    <name type="scientific">Hyphomonas polymorpha PS728</name>
    <dbReference type="NCBI Taxonomy" id="1280954"/>
    <lineage>
        <taxon>Bacteria</taxon>
        <taxon>Pseudomonadati</taxon>
        <taxon>Pseudomonadota</taxon>
        <taxon>Alphaproteobacteria</taxon>
        <taxon>Hyphomonadales</taxon>
        <taxon>Hyphomonadaceae</taxon>
        <taxon>Hyphomonas</taxon>
    </lineage>
</organism>
<evidence type="ECO:0000256" key="5">
    <source>
        <dbReference type="ARBA" id="ARBA00022989"/>
    </source>
</evidence>
<evidence type="ECO:0000256" key="4">
    <source>
        <dbReference type="ARBA" id="ARBA00022692"/>
    </source>
</evidence>
<keyword evidence="9" id="KW-1185">Reference proteome</keyword>
<evidence type="ECO:0000256" key="2">
    <source>
        <dbReference type="ARBA" id="ARBA00008335"/>
    </source>
</evidence>
<feature type="transmembrane region" description="Helical" evidence="7">
    <location>
        <begin position="288"/>
        <end position="307"/>
    </location>
</feature>
<comment type="similarity">
    <text evidence="2">Belongs to the major facilitator superfamily.</text>
</comment>
<dbReference type="Gene3D" id="1.20.1250.20">
    <property type="entry name" value="MFS general substrate transporter like domains"/>
    <property type="match status" value="2"/>
</dbReference>
<evidence type="ECO:0000256" key="6">
    <source>
        <dbReference type="ARBA" id="ARBA00023136"/>
    </source>
</evidence>
<feature type="transmembrane region" description="Helical" evidence="7">
    <location>
        <begin position="379"/>
        <end position="403"/>
    </location>
</feature>
<feature type="transmembrane region" description="Helical" evidence="7">
    <location>
        <begin position="60"/>
        <end position="81"/>
    </location>
</feature>
<feature type="transmembrane region" description="Helical" evidence="7">
    <location>
        <begin position="415"/>
        <end position="436"/>
    </location>
</feature>
<evidence type="ECO:0000256" key="1">
    <source>
        <dbReference type="ARBA" id="ARBA00004141"/>
    </source>
</evidence>
<feature type="transmembrane region" description="Helical" evidence="7">
    <location>
        <begin position="195"/>
        <end position="213"/>
    </location>
</feature>
<dbReference type="InterPro" id="IPR011701">
    <property type="entry name" value="MFS"/>
</dbReference>
<dbReference type="OrthoDB" id="9787815at2"/>
<comment type="caution">
    <text evidence="8">The sequence shown here is derived from an EMBL/GenBank/DDBJ whole genome shotgun (WGS) entry which is preliminary data.</text>
</comment>
<evidence type="ECO:0000256" key="7">
    <source>
        <dbReference type="SAM" id="Phobius"/>
    </source>
</evidence>
<dbReference type="GO" id="GO:0016020">
    <property type="term" value="C:membrane"/>
    <property type="evidence" value="ECO:0007669"/>
    <property type="project" value="UniProtKB-SubCell"/>
</dbReference>
<feature type="transmembrane region" description="Helical" evidence="7">
    <location>
        <begin position="102"/>
        <end position="121"/>
    </location>
</feature>